<dbReference type="Gene3D" id="1.10.1410.10">
    <property type="match status" value="1"/>
</dbReference>
<feature type="compositionally biased region" description="Polar residues" evidence="1">
    <location>
        <begin position="86"/>
        <end position="95"/>
    </location>
</feature>
<dbReference type="EMBL" id="JBFXLQ010000059">
    <property type="protein sequence ID" value="KAL2862931.1"/>
    <property type="molecule type" value="Genomic_DNA"/>
</dbReference>
<dbReference type="PANTHER" id="PTHR23092">
    <property type="entry name" value="POLY(A) RNA POLYMERASE"/>
    <property type="match status" value="1"/>
</dbReference>
<name>A0ABR4LER1_9EURO</name>
<sequence>MRPCFVNRLLLSPPTTCSRRSFHHAFPRTRIPDPAIIENSLEKTLEIHRSANRQSLIRRVVNRSGTQTSPTRTPLDILTAHENEPTKSPSQQQIPSRKRGDRIIGAPKRPPRNTRGPNYWAVKWTPKHGRSEECPWLDNIEPDHIFPTGLSQLDAEIRAFGKYMAPTSREEQAIDQIMLDIVRILGKSVPHPLQMSGSRRTGLQMSHSNLNLMLPVTDPARPPDSIRKPSPNRWKNLLRFRKLLRAVYETLKQHPDYRVHLSNNLRENPTAVHQPTGLRLQFFYGEDLPASIEYIQDFLAEYPSLRPLYITTRLILETQGLFGPAKSSLDPLALQMLIAAFLKMNHGRFQRAGAAGTGYAEPLLAFLNTFGSDIDLTTTGVAIDPPGFFNTDSLKEASSTYDAEDVPAHIRGQRSLITAKKRAGIRGNEALAGRLCLQDPANYLRDLGGSCTRTVELQAAFADAYTRLKGAVDAWEPSQRDAPRTSILGRAVRANFEDFESRRAKIANNTVTRSIAGSTAL</sequence>
<gene>
    <name evidence="2" type="ORF">BJX67DRAFT_276021</name>
</gene>
<keyword evidence="3" id="KW-1185">Reference proteome</keyword>
<dbReference type="SUPFAM" id="SSF81631">
    <property type="entry name" value="PAP/OAS1 substrate-binding domain"/>
    <property type="match status" value="1"/>
</dbReference>
<evidence type="ECO:0000313" key="3">
    <source>
        <dbReference type="Proteomes" id="UP001610432"/>
    </source>
</evidence>
<accession>A0ABR4LER1</accession>
<dbReference type="GeneID" id="98141631"/>
<dbReference type="Proteomes" id="UP001610432">
    <property type="component" value="Unassembled WGS sequence"/>
</dbReference>
<feature type="region of interest" description="Disordered" evidence="1">
    <location>
        <begin position="59"/>
        <end position="119"/>
    </location>
</feature>
<evidence type="ECO:0000256" key="1">
    <source>
        <dbReference type="SAM" id="MobiDB-lite"/>
    </source>
</evidence>
<dbReference type="RefSeq" id="XP_070881910.1">
    <property type="nucleotide sequence ID" value="XM_071026559.1"/>
</dbReference>
<reference evidence="2 3" key="1">
    <citation type="submission" date="2024-07" db="EMBL/GenBank/DDBJ databases">
        <title>Section-level genome sequencing and comparative genomics of Aspergillus sections Usti and Cavernicolus.</title>
        <authorList>
            <consortium name="Lawrence Berkeley National Laboratory"/>
            <person name="Nybo J.L."/>
            <person name="Vesth T.C."/>
            <person name="Theobald S."/>
            <person name="Frisvad J.C."/>
            <person name="Larsen T.O."/>
            <person name="Kjaerboelling I."/>
            <person name="Rothschild-Mancinelli K."/>
            <person name="Lyhne E.K."/>
            <person name="Kogle M.E."/>
            <person name="Barry K."/>
            <person name="Clum A."/>
            <person name="Na H."/>
            <person name="Ledsgaard L."/>
            <person name="Lin J."/>
            <person name="Lipzen A."/>
            <person name="Kuo A."/>
            <person name="Riley R."/>
            <person name="Mondo S."/>
            <person name="Labutti K."/>
            <person name="Haridas S."/>
            <person name="Pangalinan J."/>
            <person name="Salamov A.A."/>
            <person name="Simmons B.A."/>
            <person name="Magnuson J.K."/>
            <person name="Chen J."/>
            <person name="Drula E."/>
            <person name="Henrissat B."/>
            <person name="Wiebenga A."/>
            <person name="Lubbers R.J."/>
            <person name="Gomes A.C."/>
            <person name="Macurrencykelacurrency M.R."/>
            <person name="Stajich J."/>
            <person name="Grigoriev I.V."/>
            <person name="Mortensen U.H."/>
            <person name="De Vries R.P."/>
            <person name="Baker S.E."/>
            <person name="Andersen M.R."/>
        </authorList>
    </citation>
    <scope>NUCLEOTIDE SEQUENCE [LARGE SCALE GENOMIC DNA]</scope>
    <source>
        <strain evidence="2 3">CBS 449.75</strain>
    </source>
</reference>
<dbReference type="PANTHER" id="PTHR23092:SF50">
    <property type="entry name" value="MTF2-LIKE C-TERMINAL DOMAIN-CONTAINING PROTEIN"/>
    <property type="match status" value="1"/>
</dbReference>
<protein>
    <submittedName>
        <fullName evidence="2">Uncharacterized protein</fullName>
    </submittedName>
</protein>
<evidence type="ECO:0000313" key="2">
    <source>
        <dbReference type="EMBL" id="KAL2862931.1"/>
    </source>
</evidence>
<organism evidence="2 3">
    <name type="scientific">Aspergillus lucknowensis</name>
    <dbReference type="NCBI Taxonomy" id="176173"/>
    <lineage>
        <taxon>Eukaryota</taxon>
        <taxon>Fungi</taxon>
        <taxon>Dikarya</taxon>
        <taxon>Ascomycota</taxon>
        <taxon>Pezizomycotina</taxon>
        <taxon>Eurotiomycetes</taxon>
        <taxon>Eurotiomycetidae</taxon>
        <taxon>Eurotiales</taxon>
        <taxon>Aspergillaceae</taxon>
        <taxon>Aspergillus</taxon>
        <taxon>Aspergillus subgen. Nidulantes</taxon>
    </lineage>
</organism>
<feature type="compositionally biased region" description="Polar residues" evidence="1">
    <location>
        <begin position="63"/>
        <end position="72"/>
    </location>
</feature>
<comment type="caution">
    <text evidence="2">The sequence shown here is derived from an EMBL/GenBank/DDBJ whole genome shotgun (WGS) entry which is preliminary data.</text>
</comment>
<proteinExistence type="predicted"/>
<dbReference type="InterPro" id="IPR045862">
    <property type="entry name" value="Trf4-like"/>
</dbReference>